<evidence type="ECO:0000313" key="6">
    <source>
        <dbReference type="Proteomes" id="UP000660975"/>
    </source>
</evidence>
<sequence length="315" mass="34631">MAEEEPVRRLGVVPAPFPGEAFVSWVDTVAASLRVSRAAALRTLGLPGSASFSTHQFHLNPEQLEGLRRRTGLRPAQVERMLFGFYAPTVLPQLAEDNGRVGQGARVSQPWLRRDHSAACPLCVEASGGRWLLGWRLKWTFLCADHLVYLVDRCPRCGLRLYWRLEATGAGQRTRCVRPAARNGRGARRLGATVCGFPVAEMPALPVGDEEAVHVQRRVQALLIPADVSHNETSRRLLQQLVLIIRDVTHRKTLAGLLDRMESTVIDAVHETQGQPWQPPLAWTLERGTPAAVSALVRIAARSVLWDTPGAGPPG</sequence>
<dbReference type="Pfam" id="PF06527">
    <property type="entry name" value="TniQ"/>
    <property type="match status" value="1"/>
</dbReference>
<dbReference type="InterPro" id="IPR009492">
    <property type="entry name" value="TniQ"/>
</dbReference>
<evidence type="ECO:0000313" key="3">
    <source>
        <dbReference type="EMBL" id="GFH80473.1"/>
    </source>
</evidence>
<evidence type="ECO:0000313" key="4">
    <source>
        <dbReference type="EMBL" id="GGU88566.1"/>
    </source>
</evidence>
<keyword evidence="5" id="KW-1185">Reference proteome</keyword>
<dbReference type="EMBL" id="BLLO01000006">
    <property type="protein sequence ID" value="GFH75582.1"/>
    <property type="molecule type" value="Genomic_DNA"/>
</dbReference>
<dbReference type="EMBL" id="BLLO01000026">
    <property type="protein sequence ID" value="GFH80473.1"/>
    <property type="molecule type" value="Genomic_DNA"/>
</dbReference>
<reference evidence="2 5" key="2">
    <citation type="submission" date="2020-02" db="EMBL/GenBank/DDBJ databases">
        <title>Whole genome shotgun sequence of Streptomyces gougerotii NBRC 13043.</title>
        <authorList>
            <person name="Ichikawa N."/>
            <person name="Komaki H."/>
            <person name="Tamura T."/>
        </authorList>
    </citation>
    <scope>NUCLEOTIDE SEQUENCE [LARGE SCALE GENOMIC DNA]</scope>
    <source>
        <strain evidence="2 5">NBRC 13043</strain>
    </source>
</reference>
<reference evidence="4" key="1">
    <citation type="journal article" date="2014" name="Int. J. Syst. Evol. Microbiol.">
        <title>Complete genome sequence of Corynebacterium casei LMG S-19264T (=DSM 44701T), isolated from a smear-ripened cheese.</title>
        <authorList>
            <consortium name="US DOE Joint Genome Institute (JGI-PGF)"/>
            <person name="Walter F."/>
            <person name="Albersmeier A."/>
            <person name="Kalinowski J."/>
            <person name="Ruckert C."/>
        </authorList>
    </citation>
    <scope>NUCLEOTIDE SEQUENCE</scope>
    <source>
        <strain evidence="4">JCM 4136</strain>
    </source>
</reference>
<name>A0A6A0CTJ8_9ACTN</name>
<dbReference type="Proteomes" id="UP000660975">
    <property type="component" value="Unassembled WGS sequence"/>
</dbReference>
<protein>
    <recommendedName>
        <fullName evidence="1">TniQ domain-containing protein</fullName>
    </recommendedName>
</protein>
<evidence type="ECO:0000259" key="1">
    <source>
        <dbReference type="Pfam" id="PF06527"/>
    </source>
</evidence>
<dbReference type="AlphaFoldDB" id="A0A6A0CTJ8"/>
<dbReference type="Proteomes" id="UP000480804">
    <property type="component" value="Unassembled WGS sequence"/>
</dbReference>
<dbReference type="RefSeq" id="WP_189401253.1">
    <property type="nucleotide sequence ID" value="NZ_BLLO01000006.1"/>
</dbReference>
<gene>
    <name evidence="4" type="ORF">GCM10010227_49150</name>
    <name evidence="2" type="ORF">Sgou_02520</name>
    <name evidence="3" type="ORF">Sgou_51430</name>
</gene>
<feature type="domain" description="TniQ" evidence="1">
    <location>
        <begin position="13"/>
        <end position="150"/>
    </location>
</feature>
<organism evidence="4 6">
    <name type="scientific">Streptomyces gougerotii</name>
    <dbReference type="NCBI Taxonomy" id="53448"/>
    <lineage>
        <taxon>Bacteria</taxon>
        <taxon>Bacillati</taxon>
        <taxon>Actinomycetota</taxon>
        <taxon>Actinomycetes</taxon>
        <taxon>Kitasatosporales</taxon>
        <taxon>Streptomycetaceae</taxon>
        <taxon>Streptomyces</taxon>
        <taxon>Streptomyces diastaticus group</taxon>
    </lineage>
</organism>
<evidence type="ECO:0000313" key="2">
    <source>
        <dbReference type="EMBL" id="GFH75582.1"/>
    </source>
</evidence>
<accession>A0A6A0CTJ8</accession>
<reference evidence="4" key="3">
    <citation type="submission" date="2020-09" db="EMBL/GenBank/DDBJ databases">
        <authorList>
            <person name="Sun Q."/>
            <person name="Ohkuma M."/>
        </authorList>
    </citation>
    <scope>NUCLEOTIDE SEQUENCE</scope>
    <source>
        <strain evidence="4">JCM 4136</strain>
    </source>
</reference>
<dbReference type="EMBL" id="BMSC01000020">
    <property type="protein sequence ID" value="GGU88566.1"/>
    <property type="molecule type" value="Genomic_DNA"/>
</dbReference>
<evidence type="ECO:0000313" key="5">
    <source>
        <dbReference type="Proteomes" id="UP000480804"/>
    </source>
</evidence>
<proteinExistence type="predicted"/>
<comment type="caution">
    <text evidence="4">The sequence shown here is derived from an EMBL/GenBank/DDBJ whole genome shotgun (WGS) entry which is preliminary data.</text>
</comment>